<keyword evidence="2" id="KW-1185">Reference proteome</keyword>
<dbReference type="AlphaFoldDB" id="A0A2A2TA78"/>
<proteinExistence type="predicted"/>
<protein>
    <submittedName>
        <fullName evidence="1">Uncharacterized protein</fullName>
    </submittedName>
</protein>
<gene>
    <name evidence="1" type="ORF">CK510_29790</name>
</gene>
<name>A0A2A2TA78_9CYAN</name>
<evidence type="ECO:0000313" key="1">
    <source>
        <dbReference type="EMBL" id="PAX45796.1"/>
    </source>
</evidence>
<accession>A0A2A2TA78</accession>
<organism evidence="1 2">
    <name type="scientific">Brunnivagina elsteri CCALA 953</name>
    <dbReference type="NCBI Taxonomy" id="987040"/>
    <lineage>
        <taxon>Bacteria</taxon>
        <taxon>Bacillati</taxon>
        <taxon>Cyanobacteriota</taxon>
        <taxon>Cyanophyceae</taxon>
        <taxon>Nostocales</taxon>
        <taxon>Calotrichaceae</taxon>
        <taxon>Brunnivagina</taxon>
    </lineage>
</organism>
<dbReference type="EMBL" id="NTFS01000678">
    <property type="protein sequence ID" value="PAX45796.1"/>
    <property type="molecule type" value="Genomic_DNA"/>
</dbReference>
<dbReference type="RefSeq" id="WP_095725043.1">
    <property type="nucleotide sequence ID" value="NZ_NTFS01000678.1"/>
</dbReference>
<sequence>MDIPARPSVLKLNVLFVCDRKQIIGEYREYGEKLGNIGNMGEQPFAPAPTCMHGRTVVQPLS</sequence>
<dbReference type="Proteomes" id="UP000218238">
    <property type="component" value="Unassembled WGS sequence"/>
</dbReference>
<reference evidence="1 2" key="1">
    <citation type="submission" date="2017-08" db="EMBL/GenBank/DDBJ databases">
        <title>Draft genome sequence of filamentous cyanobacterium Calothrix elsteri CCALA 953.</title>
        <authorList>
            <person name="Gagunashvili A.N."/>
            <person name="Elster J."/>
            <person name="Andresson O.S."/>
        </authorList>
    </citation>
    <scope>NUCLEOTIDE SEQUENCE [LARGE SCALE GENOMIC DNA]</scope>
    <source>
        <strain evidence="1 2">CCALA 953</strain>
    </source>
</reference>
<comment type="caution">
    <text evidence="1">The sequence shown here is derived from an EMBL/GenBank/DDBJ whole genome shotgun (WGS) entry which is preliminary data.</text>
</comment>
<evidence type="ECO:0000313" key="2">
    <source>
        <dbReference type="Proteomes" id="UP000218238"/>
    </source>
</evidence>